<dbReference type="InterPro" id="IPR003774">
    <property type="entry name" value="AlgH-like"/>
</dbReference>
<evidence type="ECO:0000313" key="1">
    <source>
        <dbReference type="EMBL" id="SEA39054.1"/>
    </source>
</evidence>
<name>A0A1H4ATE6_9BACT</name>
<dbReference type="AlphaFoldDB" id="A0A1H4ATE6"/>
<dbReference type="Pfam" id="PF02622">
    <property type="entry name" value="DUF179"/>
    <property type="match status" value="1"/>
</dbReference>
<dbReference type="Proteomes" id="UP000199656">
    <property type="component" value="Unassembled WGS sequence"/>
</dbReference>
<reference evidence="2" key="1">
    <citation type="submission" date="2016-10" db="EMBL/GenBank/DDBJ databases">
        <authorList>
            <person name="Varghese N."/>
            <person name="Submissions S."/>
        </authorList>
    </citation>
    <scope>NUCLEOTIDE SEQUENCE [LARGE SCALE GENOMIC DNA]</scope>
    <source>
        <strain evidence="2">DSM 23920</strain>
    </source>
</reference>
<keyword evidence="2" id="KW-1185">Reference proteome</keyword>
<sequence>MLEDTYFANTVIFITEYNEKGAMGFVVNRPFPRKINELVEFRESIPFPLLEGGPVDHDHLYFIHRRGDVIAGGEPVTGDIFVGGDFKTAMHSLNTGTMTDKDIKIFIGYCGWDYQELDAEIAEGSWTVLDSYVLF</sequence>
<dbReference type="EMBL" id="FNRL01000006">
    <property type="protein sequence ID" value="SEA39054.1"/>
    <property type="molecule type" value="Genomic_DNA"/>
</dbReference>
<proteinExistence type="predicted"/>
<gene>
    <name evidence="1" type="ORF">SAMN05660909_01756</name>
</gene>
<dbReference type="PANTHER" id="PTHR31984">
    <property type="entry name" value="TRANSPORTER, PUTATIVE (DUF179)-RELATED"/>
    <property type="match status" value="1"/>
</dbReference>
<evidence type="ECO:0000313" key="2">
    <source>
        <dbReference type="Proteomes" id="UP000199656"/>
    </source>
</evidence>
<dbReference type="PANTHER" id="PTHR31984:SF17">
    <property type="entry name" value="TRANSCRIPTIONAL REGULATOR"/>
    <property type="match status" value="1"/>
</dbReference>
<organism evidence="1 2">
    <name type="scientific">Chitinophaga terrae</name>
    <name type="common">ex Kim and Jung 2007</name>
    <dbReference type="NCBI Taxonomy" id="408074"/>
    <lineage>
        <taxon>Bacteria</taxon>
        <taxon>Pseudomonadati</taxon>
        <taxon>Bacteroidota</taxon>
        <taxon>Chitinophagia</taxon>
        <taxon>Chitinophagales</taxon>
        <taxon>Chitinophagaceae</taxon>
        <taxon>Chitinophaga</taxon>
    </lineage>
</organism>
<accession>A0A1H4ATE6</accession>
<dbReference type="SUPFAM" id="SSF143456">
    <property type="entry name" value="VC0467-like"/>
    <property type="match status" value="1"/>
</dbReference>
<protein>
    <submittedName>
        <fullName evidence="1">Putative transcriptional regulator</fullName>
    </submittedName>
</protein>
<dbReference type="STRING" id="408074.SAMN05660909_01756"/>
<dbReference type="Gene3D" id="3.40.1740.10">
    <property type="entry name" value="VC0467-like"/>
    <property type="match status" value="1"/>
</dbReference>